<dbReference type="Proteomes" id="UP000240259">
    <property type="component" value="Unassembled WGS sequence"/>
</dbReference>
<dbReference type="RefSeq" id="WP_107651056.1">
    <property type="nucleotide sequence ID" value="NZ_PZJX01000039.1"/>
</dbReference>
<dbReference type="AlphaFoldDB" id="A0A2T4IS69"/>
<dbReference type="EMBL" id="PZJX01000039">
    <property type="protein sequence ID" value="PTE08512.1"/>
    <property type="molecule type" value="Genomic_DNA"/>
</dbReference>
<feature type="chain" id="PRO_5015519514" evidence="1">
    <location>
        <begin position="22"/>
        <end position="224"/>
    </location>
</feature>
<feature type="signal peptide" evidence="1">
    <location>
        <begin position="1"/>
        <end position="21"/>
    </location>
</feature>
<evidence type="ECO:0000313" key="2">
    <source>
        <dbReference type="EMBL" id="PTE08512.1"/>
    </source>
</evidence>
<keyword evidence="3" id="KW-1185">Reference proteome</keyword>
<protein>
    <submittedName>
        <fullName evidence="2">Uncharacterized protein</fullName>
    </submittedName>
</protein>
<reference evidence="2 3" key="1">
    <citation type="submission" date="2018-03" db="EMBL/GenBank/DDBJ databases">
        <title>Genome sequence of the symbiotic type strain Mesorhizobium helmanticense CSLC115NT isolated from Lotus corniculatus nodules.</title>
        <authorList>
            <person name="Sannazzaro A.I."/>
            <person name="Torres Tejerizo G.A."/>
            <person name="Dip D."/>
            <person name="Caballero M."/>
            <person name="Pistorio M."/>
            <person name="Estrella M.J."/>
        </authorList>
    </citation>
    <scope>NUCLEOTIDE SEQUENCE [LARGE SCALE GENOMIC DNA]</scope>
    <source>
        <strain evidence="2 3">CSLC115N</strain>
    </source>
</reference>
<name>A0A2T4IS69_9HYPH</name>
<comment type="caution">
    <text evidence="2">The sequence shown here is derived from an EMBL/GenBank/DDBJ whole genome shotgun (WGS) entry which is preliminary data.</text>
</comment>
<evidence type="ECO:0000256" key="1">
    <source>
        <dbReference type="SAM" id="SignalP"/>
    </source>
</evidence>
<keyword evidence="1" id="KW-0732">Signal</keyword>
<proteinExistence type="predicted"/>
<organism evidence="2 3">
    <name type="scientific">Mesorhizobium helmanticense</name>
    <dbReference type="NCBI Taxonomy" id="1776423"/>
    <lineage>
        <taxon>Bacteria</taxon>
        <taxon>Pseudomonadati</taxon>
        <taxon>Pseudomonadota</taxon>
        <taxon>Alphaproteobacteria</taxon>
        <taxon>Hyphomicrobiales</taxon>
        <taxon>Phyllobacteriaceae</taxon>
        <taxon>Mesorhizobium</taxon>
    </lineage>
</organism>
<gene>
    <name evidence="2" type="ORF">C9427_21335</name>
</gene>
<evidence type="ECO:0000313" key="3">
    <source>
        <dbReference type="Proteomes" id="UP000240259"/>
    </source>
</evidence>
<sequence>MRKWAPSLLVMIILSWQAARAADQGSQSLAKVFHKLDQAIDSAELSHEQYLGDLKRLRIKLAGLEVRLNKISVGLPLEYSAGFNVYEDILESRPLNSALIQQVETDIEAKTQFFVKSAGFFPFSRSLLVLVSVSTYEKDTAAPGYGVVFNPVSDADKKYAKFPFGSETNTASRQLPPGNYILRLYRGEDAVMTKIVAVGFQGTDSEEVRIDISAVGAHVDTQHN</sequence>
<accession>A0A2T4IS69</accession>